<dbReference type="InterPro" id="IPR031309">
    <property type="entry name" value="Ribosomal_uL5_C"/>
</dbReference>
<dbReference type="PANTHER" id="PTHR11994">
    <property type="entry name" value="60S RIBOSOMAL PROTEIN L11-RELATED"/>
    <property type="match status" value="1"/>
</dbReference>
<dbReference type="Proteomes" id="UP000750711">
    <property type="component" value="Unassembled WGS sequence"/>
</dbReference>
<dbReference type="AlphaFoldDB" id="A0A9P8RQF4"/>
<keyword evidence="3 4" id="KW-0687">Ribonucleoprotein</keyword>
<keyword evidence="2 4" id="KW-0689">Ribosomal protein</keyword>
<dbReference type="InterPro" id="IPR022803">
    <property type="entry name" value="Ribosomal_uL5_dom_sf"/>
</dbReference>
<evidence type="ECO:0008006" key="9">
    <source>
        <dbReference type="Google" id="ProtNLM"/>
    </source>
</evidence>
<evidence type="ECO:0000256" key="3">
    <source>
        <dbReference type="ARBA" id="ARBA00023274"/>
    </source>
</evidence>
<keyword evidence="8" id="KW-1185">Reference proteome</keyword>
<organism evidence="7 8">
    <name type="scientific">Trichoglossum hirsutum</name>
    <dbReference type="NCBI Taxonomy" id="265104"/>
    <lineage>
        <taxon>Eukaryota</taxon>
        <taxon>Fungi</taxon>
        <taxon>Dikarya</taxon>
        <taxon>Ascomycota</taxon>
        <taxon>Pezizomycotina</taxon>
        <taxon>Geoglossomycetes</taxon>
        <taxon>Geoglossales</taxon>
        <taxon>Geoglossaceae</taxon>
        <taxon>Trichoglossum</taxon>
    </lineage>
</organism>
<dbReference type="Gene3D" id="3.30.1440.10">
    <property type="match status" value="1"/>
</dbReference>
<feature type="domain" description="Large ribosomal subunit protein uL5 C-terminal" evidence="6">
    <location>
        <begin position="47"/>
        <end position="145"/>
    </location>
</feature>
<dbReference type="EMBL" id="JAGHQM010000580">
    <property type="protein sequence ID" value="KAH0559516.1"/>
    <property type="molecule type" value="Genomic_DNA"/>
</dbReference>
<protein>
    <recommendedName>
        <fullName evidence="9">Ribosomal protein L5</fullName>
    </recommendedName>
</protein>
<reference evidence="7" key="1">
    <citation type="submission" date="2021-03" db="EMBL/GenBank/DDBJ databases">
        <title>Comparative genomics and phylogenomic investigation of the class Geoglossomycetes provide insights into ecological specialization and systematics.</title>
        <authorList>
            <person name="Melie T."/>
            <person name="Pirro S."/>
            <person name="Miller A.N."/>
            <person name="Quandt A."/>
        </authorList>
    </citation>
    <scope>NUCLEOTIDE SEQUENCE</scope>
    <source>
        <strain evidence="7">CAQ_001_2017</strain>
    </source>
</reference>
<sequence>MVNGAMEDSAHLHVAGMVVQAITGVRATSCKSKKSVAGFNLREGKYISVKAEVAGEAMYHFLSRLVDVVLPKIKDWKGAKGSSGDSSGNIAFGLTPEAVGLFPEVEVNYDMYPPKMIPGCHITVHTSATNDSDARLLLNAIGIPFFGKRVD</sequence>
<gene>
    <name evidence="7" type="ORF">GP486_003973</name>
</gene>
<dbReference type="Pfam" id="PF00673">
    <property type="entry name" value="Ribosomal_L5_C"/>
    <property type="match status" value="1"/>
</dbReference>
<comment type="caution">
    <text evidence="7">The sequence shown here is derived from an EMBL/GenBank/DDBJ whole genome shotgun (WGS) entry which is preliminary data.</text>
</comment>
<dbReference type="InterPro" id="IPR002132">
    <property type="entry name" value="Ribosomal_uL5"/>
</dbReference>
<evidence type="ECO:0000256" key="4">
    <source>
        <dbReference type="RuleBase" id="RU003930"/>
    </source>
</evidence>
<evidence type="ECO:0000313" key="8">
    <source>
        <dbReference type="Proteomes" id="UP000750711"/>
    </source>
</evidence>
<dbReference type="GO" id="GO:0005840">
    <property type="term" value="C:ribosome"/>
    <property type="evidence" value="ECO:0007669"/>
    <property type="project" value="UniProtKB-KW"/>
</dbReference>
<feature type="domain" description="Large ribosomal subunit protein uL5 N-terminal" evidence="5">
    <location>
        <begin position="1"/>
        <end position="42"/>
    </location>
</feature>
<evidence type="ECO:0000256" key="1">
    <source>
        <dbReference type="ARBA" id="ARBA00008553"/>
    </source>
</evidence>
<dbReference type="GO" id="GO:0003735">
    <property type="term" value="F:structural constituent of ribosome"/>
    <property type="evidence" value="ECO:0007669"/>
    <property type="project" value="InterPro"/>
</dbReference>
<evidence type="ECO:0000256" key="2">
    <source>
        <dbReference type="ARBA" id="ARBA00022980"/>
    </source>
</evidence>
<evidence type="ECO:0000259" key="6">
    <source>
        <dbReference type="Pfam" id="PF00673"/>
    </source>
</evidence>
<name>A0A9P8RQF4_9PEZI</name>
<comment type="similarity">
    <text evidence="1 4">Belongs to the universal ribosomal protein uL5 family.</text>
</comment>
<evidence type="ECO:0000259" key="5">
    <source>
        <dbReference type="Pfam" id="PF00281"/>
    </source>
</evidence>
<accession>A0A9P8RQF4</accession>
<dbReference type="Pfam" id="PF00281">
    <property type="entry name" value="Ribosomal_L5"/>
    <property type="match status" value="1"/>
</dbReference>
<evidence type="ECO:0000313" key="7">
    <source>
        <dbReference type="EMBL" id="KAH0559516.1"/>
    </source>
</evidence>
<dbReference type="InterPro" id="IPR031310">
    <property type="entry name" value="Ribosomal_uL5_N"/>
</dbReference>
<dbReference type="GO" id="GO:1990904">
    <property type="term" value="C:ribonucleoprotein complex"/>
    <property type="evidence" value="ECO:0007669"/>
    <property type="project" value="UniProtKB-KW"/>
</dbReference>
<proteinExistence type="inferred from homology"/>
<dbReference type="SUPFAM" id="SSF55282">
    <property type="entry name" value="RL5-like"/>
    <property type="match status" value="1"/>
</dbReference>
<dbReference type="PIRSF" id="PIRSF002161">
    <property type="entry name" value="Ribosomal_L5"/>
    <property type="match status" value="1"/>
</dbReference>
<dbReference type="GO" id="GO:0006412">
    <property type="term" value="P:translation"/>
    <property type="evidence" value="ECO:0007669"/>
    <property type="project" value="InterPro"/>
</dbReference>